<sequence>MACPIKVVASIFLLCFLLNGEKACGATATVTSADAMERWGYIQVRPKAHLFWWFYKSPQRVSSPAKPWPTVLWLQGGPGGSGVGGGNFMGIGPLDANLKPRNSTWLQKADLIFVDLPVGVGYSYAEDPSLLARTDSEVVADATELLKVLTIEIPTLQTSPLYLVGESYGGKLASMIGVSMARAIHAGTLKLSLGGVVLGDSWISPGDFALSYAQVLHGVSRLDGNIITPANKIAATVNEEIAAGQFAKAYTTWVKLVDLIDSKSSSVNWENILLDATITTQSGRKTIGDIMNGVIRKKLKIIPKDVVWQAASLPVNNALDNVFMKPAINEVEELLEYGVDVTIYNGQLDLICSTMGVEAWVNKLKWDGLKNFLSLPRQEMLVCDSAMHCSPSINGFHKSYKNLHFYWILGSGHRVPVDQPDTALMMIGQITHS</sequence>
<name>A0ACD5WSK0_AVESA</name>
<proteinExistence type="predicted"/>
<evidence type="ECO:0000313" key="1">
    <source>
        <dbReference type="EnsemblPlants" id="AVESA.00010b.r2.4CG1278420.1.CDS"/>
    </source>
</evidence>
<reference evidence="1" key="2">
    <citation type="submission" date="2025-09" db="UniProtKB">
        <authorList>
            <consortium name="EnsemblPlants"/>
        </authorList>
    </citation>
    <scope>IDENTIFICATION</scope>
</reference>
<dbReference type="EnsemblPlants" id="AVESA.00010b.r2.4CG1278420.1">
    <property type="protein sequence ID" value="AVESA.00010b.r2.4CG1278420.1.CDS"/>
    <property type="gene ID" value="AVESA.00010b.r2.4CG1278420"/>
</dbReference>
<evidence type="ECO:0000313" key="2">
    <source>
        <dbReference type="Proteomes" id="UP001732700"/>
    </source>
</evidence>
<keyword evidence="2" id="KW-1185">Reference proteome</keyword>
<dbReference type="Proteomes" id="UP001732700">
    <property type="component" value="Chromosome 4C"/>
</dbReference>
<protein>
    <submittedName>
        <fullName evidence="1">Uncharacterized protein</fullName>
    </submittedName>
</protein>
<organism evidence="1 2">
    <name type="scientific">Avena sativa</name>
    <name type="common">Oat</name>
    <dbReference type="NCBI Taxonomy" id="4498"/>
    <lineage>
        <taxon>Eukaryota</taxon>
        <taxon>Viridiplantae</taxon>
        <taxon>Streptophyta</taxon>
        <taxon>Embryophyta</taxon>
        <taxon>Tracheophyta</taxon>
        <taxon>Spermatophyta</taxon>
        <taxon>Magnoliopsida</taxon>
        <taxon>Liliopsida</taxon>
        <taxon>Poales</taxon>
        <taxon>Poaceae</taxon>
        <taxon>BOP clade</taxon>
        <taxon>Pooideae</taxon>
        <taxon>Poodae</taxon>
        <taxon>Poeae</taxon>
        <taxon>Poeae Chloroplast Group 1 (Aveneae type)</taxon>
        <taxon>Aveninae</taxon>
        <taxon>Avena</taxon>
    </lineage>
</organism>
<reference evidence="1" key="1">
    <citation type="submission" date="2021-05" db="EMBL/GenBank/DDBJ databases">
        <authorList>
            <person name="Scholz U."/>
            <person name="Mascher M."/>
            <person name="Fiebig A."/>
        </authorList>
    </citation>
    <scope>NUCLEOTIDE SEQUENCE [LARGE SCALE GENOMIC DNA]</scope>
</reference>
<accession>A0ACD5WSK0</accession>